<accession>A0A1F7U9F6</accession>
<organism evidence="1 2">
    <name type="scientific">Candidatus Uhrbacteria bacterium RIFCSPHIGHO2_02_FULL_60_10</name>
    <dbReference type="NCBI Taxonomy" id="1802392"/>
    <lineage>
        <taxon>Bacteria</taxon>
        <taxon>Candidatus Uhriibacteriota</taxon>
    </lineage>
</organism>
<evidence type="ECO:0000313" key="2">
    <source>
        <dbReference type="Proteomes" id="UP000177088"/>
    </source>
</evidence>
<dbReference type="Proteomes" id="UP000177088">
    <property type="component" value="Unassembled WGS sequence"/>
</dbReference>
<dbReference type="EMBL" id="MGEA01000006">
    <property type="protein sequence ID" value="OGL74899.1"/>
    <property type="molecule type" value="Genomic_DNA"/>
</dbReference>
<gene>
    <name evidence="1" type="ORF">A3C96_00880</name>
</gene>
<dbReference type="AlphaFoldDB" id="A0A1F7U9F6"/>
<comment type="caution">
    <text evidence="1">The sequence shown here is derived from an EMBL/GenBank/DDBJ whole genome shotgun (WGS) entry which is preliminary data.</text>
</comment>
<evidence type="ECO:0000313" key="1">
    <source>
        <dbReference type="EMBL" id="OGL74899.1"/>
    </source>
</evidence>
<protein>
    <submittedName>
        <fullName evidence="1">Uncharacterized protein</fullName>
    </submittedName>
</protein>
<proteinExistence type="predicted"/>
<sequence length="202" mass="22306">MSKEKISQDIQETLEMSDQQIEANKLDAAKKEIKAMTVTRIKGGIKEVMPDLMGAIKNSKEKPLTSADLAGFAEKAATKAGLTPAESVRMSEMLAKAMIFEARERKDLSEQDKQAIRELAEATLLPDELVQTSAEQLFNTMSTTDKELWPAFVDAHVDSLSRERLVDKKAVEKKLKGALGKKVKSTQLDQTEIKKLGKANGE</sequence>
<reference evidence="1 2" key="1">
    <citation type="journal article" date="2016" name="Nat. Commun.">
        <title>Thousands of microbial genomes shed light on interconnected biogeochemical processes in an aquifer system.</title>
        <authorList>
            <person name="Anantharaman K."/>
            <person name="Brown C.T."/>
            <person name="Hug L.A."/>
            <person name="Sharon I."/>
            <person name="Castelle C.J."/>
            <person name="Probst A.J."/>
            <person name="Thomas B.C."/>
            <person name="Singh A."/>
            <person name="Wilkins M.J."/>
            <person name="Karaoz U."/>
            <person name="Brodie E.L."/>
            <person name="Williams K.H."/>
            <person name="Hubbard S.S."/>
            <person name="Banfield J.F."/>
        </authorList>
    </citation>
    <scope>NUCLEOTIDE SEQUENCE [LARGE SCALE GENOMIC DNA]</scope>
</reference>
<name>A0A1F7U9F6_9BACT</name>